<dbReference type="EMBL" id="QGGI01000004">
    <property type="protein sequence ID" value="PWJ95652.1"/>
    <property type="molecule type" value="Genomic_DNA"/>
</dbReference>
<dbReference type="Pfam" id="PF09997">
    <property type="entry name" value="DUF2238"/>
    <property type="match status" value="1"/>
</dbReference>
<dbReference type="AlphaFoldDB" id="A0AA45HJC1"/>
<dbReference type="InterPro" id="IPR014509">
    <property type="entry name" value="YjdF-like"/>
</dbReference>
<dbReference type="RefSeq" id="WP_240597487.1">
    <property type="nucleotide sequence ID" value="NZ_JAMHJO010000014.1"/>
</dbReference>
<feature type="transmembrane region" description="Helical" evidence="1">
    <location>
        <begin position="134"/>
        <end position="155"/>
    </location>
</feature>
<gene>
    <name evidence="2" type="ORF">C7380_10466</name>
</gene>
<name>A0AA45HJC1_9BACT</name>
<protein>
    <submittedName>
        <fullName evidence="2">Uncharacterized protein</fullName>
    </submittedName>
</protein>
<keyword evidence="1" id="KW-1133">Transmembrane helix</keyword>
<comment type="caution">
    <text evidence="2">The sequence shown here is derived from an EMBL/GenBank/DDBJ whole genome shotgun (WGS) entry which is preliminary data.</text>
</comment>
<keyword evidence="1" id="KW-0812">Transmembrane</keyword>
<feature type="transmembrane region" description="Helical" evidence="1">
    <location>
        <begin position="104"/>
        <end position="122"/>
    </location>
</feature>
<accession>A0AA45HJC1</accession>
<evidence type="ECO:0000313" key="3">
    <source>
        <dbReference type="Proteomes" id="UP000245921"/>
    </source>
</evidence>
<organism evidence="2 3">
    <name type="scientific">Oceanotoga teriensis</name>
    <dbReference type="NCBI Taxonomy" id="515440"/>
    <lineage>
        <taxon>Bacteria</taxon>
        <taxon>Thermotogati</taxon>
        <taxon>Thermotogota</taxon>
        <taxon>Thermotogae</taxon>
        <taxon>Petrotogales</taxon>
        <taxon>Petrotogaceae</taxon>
        <taxon>Oceanotoga</taxon>
    </lineage>
</organism>
<keyword evidence="1" id="KW-0472">Membrane</keyword>
<evidence type="ECO:0000313" key="2">
    <source>
        <dbReference type="EMBL" id="PWJ95652.1"/>
    </source>
</evidence>
<reference evidence="2 3" key="1">
    <citation type="submission" date="2018-05" db="EMBL/GenBank/DDBJ databases">
        <title>Genomic Encyclopedia of Type Strains, Phase IV (KMG-IV): sequencing the most valuable type-strain genomes for metagenomic binning, comparative biology and taxonomic classification.</title>
        <authorList>
            <person name="Goeker M."/>
        </authorList>
    </citation>
    <scope>NUCLEOTIDE SEQUENCE [LARGE SCALE GENOMIC DNA]</scope>
    <source>
        <strain evidence="2 3">DSM 24906</strain>
    </source>
</reference>
<evidence type="ECO:0000256" key="1">
    <source>
        <dbReference type="SAM" id="Phobius"/>
    </source>
</evidence>
<dbReference type="Proteomes" id="UP000245921">
    <property type="component" value="Unassembled WGS sequence"/>
</dbReference>
<feature type="transmembrane region" description="Helical" evidence="1">
    <location>
        <begin position="214"/>
        <end position="232"/>
    </location>
</feature>
<sequence length="261" mass="31271">MKNKFALTKALNFLKKEFYDISKYLFKDKIVRETLFSSNTKYYKFLRYFNLFFSLIIFVPVIASFWSLNLPHFLGYLIFAFGVYVVWIFEWVTNSIIFEEIKTFTIIQIALHSFFGMFLEFYNKYEYYDDILHITGGIWLALIIFPIILSLELTFSRQKIPTLVWKVNLYTFFTSLSFGTIWEIFEFTSDQIFKNYPGYRMSQENSLFDTMTDLIYDAGGSILGIALFWYMLKKLNKNRDMYLLLERIGNALRNFIDKKND</sequence>
<proteinExistence type="predicted"/>
<feature type="transmembrane region" description="Helical" evidence="1">
    <location>
        <begin position="73"/>
        <end position="92"/>
    </location>
</feature>
<feature type="transmembrane region" description="Helical" evidence="1">
    <location>
        <begin position="48"/>
        <end position="67"/>
    </location>
</feature>
<feature type="transmembrane region" description="Helical" evidence="1">
    <location>
        <begin position="167"/>
        <end position="185"/>
    </location>
</feature>
<keyword evidence="3" id="KW-1185">Reference proteome</keyword>